<evidence type="ECO:0000256" key="1">
    <source>
        <dbReference type="SAM" id="MobiDB-lite"/>
    </source>
</evidence>
<feature type="compositionally biased region" description="Polar residues" evidence="1">
    <location>
        <begin position="197"/>
        <end position="216"/>
    </location>
</feature>
<reference evidence="2 3" key="1">
    <citation type="journal article" date="2015" name="Sci. Rep.">
        <title>Chromosome-level genome map provides insights into diverse defense mechanisms in the medicinal fungus Ganoderma sinense.</title>
        <authorList>
            <person name="Zhu Y."/>
            <person name="Xu J."/>
            <person name="Sun C."/>
            <person name="Zhou S."/>
            <person name="Xu H."/>
            <person name="Nelson D.R."/>
            <person name="Qian J."/>
            <person name="Song J."/>
            <person name="Luo H."/>
            <person name="Xiang L."/>
            <person name="Li Y."/>
            <person name="Xu Z."/>
            <person name="Ji A."/>
            <person name="Wang L."/>
            <person name="Lu S."/>
            <person name="Hayward A."/>
            <person name="Sun W."/>
            <person name="Li X."/>
            <person name="Schwartz D.C."/>
            <person name="Wang Y."/>
            <person name="Chen S."/>
        </authorList>
    </citation>
    <scope>NUCLEOTIDE SEQUENCE [LARGE SCALE GENOMIC DNA]</scope>
    <source>
        <strain evidence="2 3">ZZ0214-1</strain>
    </source>
</reference>
<keyword evidence="3" id="KW-1185">Reference proteome</keyword>
<sequence>MSSPSLLGPRGSCHHVSCFNDANPCGYFIVMSNGAENVVPNSATDLCAACDHPWFSHLLEALPPDHPAPGQQRGVYQSFGPDGCDSANCGGFYSHGIYPQLKAQSPTEWTFTSLCACGRMHRTHAPFRPFTNSGHTIGIIASPFGVRQGRSSAPAPFVSSASIAQQAPIAAYQGVRSEVSGSTNAQRVDAYIRHRPQSSSSGNIPHARTTTLSGGGATSNPFALSCVTGTSLSASSTISPSRRPRNTASAPAPTQVAAISNPDIVDICVILIPHVDPAHAPPSDPYLQQGRACEGFKWDGSQFAILVEELLHFKLVFKVSLPTNGTVWRDFHDAVLLHLSQNALEIPEFSERSQSPTGPHNICFRLIATTTKNRPDSSRIYKAYDDLPASEWKAAQFSELPFKNIRWPLDGEMSALNVVIIAPRSQNLRSILPFIRPRPHEAWDDHSTQIQNSPPTAGPSNATVVHADIAQEPECTDGGSESSFSSTDTQSEPPSKHARLDSGDDAEPSRHRLDNLPGVIPVVSKSQDDLKDWATSIQSSVPADNTRNNIPSITAPSIEVGAQVLYFLVYWNFQHMSNSPELRAQEARVFKRELEIRFCDPTVSCNLVALATLIRSAQRLDLTIGSAIGQGVTRNLLRETIQVALRIPNLWQDRGRYSTIQFLPYIPPQDRILHFMSCGFLCVLHIVALEIGPEPISPFLLRAAIEEVEGALQIDTALLRLLAPEDFETLLPWITHDRSVPLAADITSKVATLLMASEINPAWVSTSADVLSQMERHLFSQTMFGHGDIFMHADFREFTKGINFITTLTYPANKLVMSFRGETRNYLAAMYNRRLSDVSVLLDHIEFRSNLDRVAIAKAEECSDADLSDEAWDIVYEDIFEARLKVYLRGVGHPNTQDMRNIIPSAEFDAARHDHLLRARYFLHAMTGSDLVPAASDWKISIFFHHKGERVNFVPPPHVPVPDPERMHIHACFGQADVHIDDGQRNLLVQPTLHRRPIYFADWIHATVMNPKDFNMV</sequence>
<dbReference type="AlphaFoldDB" id="A0A2G8SQP3"/>
<protein>
    <submittedName>
        <fullName evidence="2">Uncharacterized protein</fullName>
    </submittedName>
</protein>
<organism evidence="2 3">
    <name type="scientific">Ganoderma sinense ZZ0214-1</name>
    <dbReference type="NCBI Taxonomy" id="1077348"/>
    <lineage>
        <taxon>Eukaryota</taxon>
        <taxon>Fungi</taxon>
        <taxon>Dikarya</taxon>
        <taxon>Basidiomycota</taxon>
        <taxon>Agaricomycotina</taxon>
        <taxon>Agaricomycetes</taxon>
        <taxon>Polyporales</taxon>
        <taxon>Polyporaceae</taxon>
        <taxon>Ganoderma</taxon>
    </lineage>
</organism>
<accession>A0A2G8SQP3</accession>
<dbReference type="EMBL" id="AYKW01000002">
    <property type="protein sequence ID" value="PIL36087.1"/>
    <property type="molecule type" value="Genomic_DNA"/>
</dbReference>
<comment type="caution">
    <text evidence="2">The sequence shown here is derived from an EMBL/GenBank/DDBJ whole genome shotgun (WGS) entry which is preliminary data.</text>
</comment>
<feature type="compositionally biased region" description="Basic and acidic residues" evidence="1">
    <location>
        <begin position="494"/>
        <end position="514"/>
    </location>
</feature>
<dbReference type="Proteomes" id="UP000230002">
    <property type="component" value="Unassembled WGS sequence"/>
</dbReference>
<feature type="region of interest" description="Disordered" evidence="1">
    <location>
        <begin position="194"/>
        <end position="216"/>
    </location>
</feature>
<feature type="region of interest" description="Disordered" evidence="1">
    <location>
        <begin position="473"/>
        <end position="518"/>
    </location>
</feature>
<feature type="compositionally biased region" description="Low complexity" evidence="1">
    <location>
        <begin position="477"/>
        <end position="492"/>
    </location>
</feature>
<evidence type="ECO:0000313" key="2">
    <source>
        <dbReference type="EMBL" id="PIL36087.1"/>
    </source>
</evidence>
<proteinExistence type="predicted"/>
<evidence type="ECO:0000313" key="3">
    <source>
        <dbReference type="Proteomes" id="UP000230002"/>
    </source>
</evidence>
<dbReference type="OrthoDB" id="2757435at2759"/>
<gene>
    <name evidence="2" type="ORF">GSI_01747</name>
</gene>
<name>A0A2G8SQP3_9APHY</name>